<dbReference type="InterPro" id="IPR013766">
    <property type="entry name" value="Thioredoxin_domain"/>
</dbReference>
<evidence type="ECO:0000256" key="2">
    <source>
        <dbReference type="ARBA" id="ARBA00022748"/>
    </source>
</evidence>
<evidence type="ECO:0000256" key="5">
    <source>
        <dbReference type="SAM" id="SignalP"/>
    </source>
</evidence>
<gene>
    <name evidence="7" type="ORF">NG821_08065</name>
</gene>
<dbReference type="InterPro" id="IPR025380">
    <property type="entry name" value="DUF4369"/>
</dbReference>
<evidence type="ECO:0000256" key="4">
    <source>
        <dbReference type="ARBA" id="ARBA00023284"/>
    </source>
</evidence>
<dbReference type="InterPro" id="IPR036249">
    <property type="entry name" value="Thioredoxin-like_sf"/>
</dbReference>
<feature type="chain" id="PRO_5046152958" evidence="5">
    <location>
        <begin position="22"/>
        <end position="396"/>
    </location>
</feature>
<dbReference type="PANTHER" id="PTHR42852">
    <property type="entry name" value="THIOL:DISULFIDE INTERCHANGE PROTEIN DSBE"/>
    <property type="match status" value="1"/>
</dbReference>
<dbReference type="InterPro" id="IPR000866">
    <property type="entry name" value="AhpC/TSA"/>
</dbReference>
<keyword evidence="4" id="KW-0676">Redox-active center</keyword>
<keyword evidence="2" id="KW-0201">Cytochrome c-type biogenesis</keyword>
<dbReference type="PANTHER" id="PTHR42852:SF6">
    <property type="entry name" value="THIOL:DISULFIDE INTERCHANGE PROTEIN DSBE"/>
    <property type="match status" value="1"/>
</dbReference>
<dbReference type="RefSeq" id="WP_252761151.1">
    <property type="nucleotide sequence ID" value="NZ_JAMXLY010000028.1"/>
</dbReference>
<dbReference type="Gene3D" id="3.40.30.10">
    <property type="entry name" value="Glutaredoxin"/>
    <property type="match status" value="1"/>
</dbReference>
<name>A0ABT1BYB6_9BACT</name>
<evidence type="ECO:0000256" key="3">
    <source>
        <dbReference type="ARBA" id="ARBA00023157"/>
    </source>
</evidence>
<organism evidence="7 8">
    <name type="scientific">Segatella cerevisiae</name>
    <dbReference type="NCBI Taxonomy" id="2053716"/>
    <lineage>
        <taxon>Bacteria</taxon>
        <taxon>Pseudomonadati</taxon>
        <taxon>Bacteroidota</taxon>
        <taxon>Bacteroidia</taxon>
        <taxon>Bacteroidales</taxon>
        <taxon>Prevotellaceae</taxon>
        <taxon>Segatella</taxon>
    </lineage>
</organism>
<evidence type="ECO:0000313" key="8">
    <source>
        <dbReference type="Proteomes" id="UP001204015"/>
    </source>
</evidence>
<dbReference type="Proteomes" id="UP001204015">
    <property type="component" value="Unassembled WGS sequence"/>
</dbReference>
<dbReference type="Pfam" id="PF14289">
    <property type="entry name" value="DUF4369"/>
    <property type="match status" value="1"/>
</dbReference>
<keyword evidence="3" id="KW-1015">Disulfide bond</keyword>
<dbReference type="CDD" id="cd02966">
    <property type="entry name" value="TlpA_like_family"/>
    <property type="match status" value="1"/>
</dbReference>
<dbReference type="Pfam" id="PF00578">
    <property type="entry name" value="AhpC-TSA"/>
    <property type="match status" value="1"/>
</dbReference>
<dbReference type="SUPFAM" id="SSF52833">
    <property type="entry name" value="Thioredoxin-like"/>
    <property type="match status" value="1"/>
</dbReference>
<feature type="domain" description="Thioredoxin" evidence="6">
    <location>
        <begin position="250"/>
        <end position="394"/>
    </location>
</feature>
<evidence type="ECO:0000259" key="6">
    <source>
        <dbReference type="PROSITE" id="PS51352"/>
    </source>
</evidence>
<accession>A0ABT1BYB6</accession>
<keyword evidence="5" id="KW-0732">Signal</keyword>
<dbReference type="EMBL" id="JAMXLY010000028">
    <property type="protein sequence ID" value="MCO6025795.1"/>
    <property type="molecule type" value="Genomic_DNA"/>
</dbReference>
<feature type="signal peptide" evidence="5">
    <location>
        <begin position="1"/>
        <end position="21"/>
    </location>
</feature>
<dbReference type="PROSITE" id="PS51352">
    <property type="entry name" value="THIOREDOXIN_2"/>
    <property type="match status" value="1"/>
</dbReference>
<dbReference type="InterPro" id="IPR050553">
    <property type="entry name" value="Thioredoxin_ResA/DsbE_sf"/>
</dbReference>
<evidence type="ECO:0000256" key="1">
    <source>
        <dbReference type="ARBA" id="ARBA00004196"/>
    </source>
</evidence>
<comment type="subcellular location">
    <subcellularLocation>
        <location evidence="1">Cell envelope</location>
    </subcellularLocation>
</comment>
<reference evidence="7 8" key="1">
    <citation type="submission" date="2022-06" db="EMBL/GenBank/DDBJ databases">
        <title>A taxonomic note on the genus Prevotella: Description of four novel genera and emended description of the genera Hallella and Xylanibacter.</title>
        <authorList>
            <person name="Hitch T.C.A."/>
        </authorList>
    </citation>
    <scope>NUCLEOTIDE SEQUENCE [LARGE SCALE GENOMIC DNA]</scope>
    <source>
        <strain evidence="7 8">DSM 100619</strain>
    </source>
</reference>
<protein>
    <submittedName>
        <fullName evidence="7">AhpC/TSA family protein</fullName>
    </submittedName>
</protein>
<sequence>MKLRNLLFLVSVLFVPMAAMASESQFSLEGNIHDKQFDGLYIYMIKNDIVDYQKNRVLDSCLIKDGQFSFTRNVAEGESPYVVTLSLPPKNEHFTYGLPECYCIVEGGSITVDYTPLGEEITGGTVNAEYDSLILKNNRRVKQQVDVVTKKRDELEKGQGADLSLQNHFNQIIDSLYKTVRPDYIKFISRNIHNDAGAYFFFNYPSLNYPQETYAALSQEVNQDYVRSKKAVDEQRQRERSNFEQSIQATNTGRPYRDFEAPDIHGKLWKLSGLIKKGHVTLIDFWASWCVPCIQELPVLKKLYATYHAKGFDIVSFSFDTRKASWLNAVSKHQMTWTQLSDLKGWKSLVAKEYGISAIPFLVVVDQNGKIAVKNIHGDKLESMIKDLMKDLNNGK</sequence>
<evidence type="ECO:0000313" key="7">
    <source>
        <dbReference type="EMBL" id="MCO6025795.1"/>
    </source>
</evidence>
<proteinExistence type="predicted"/>
<comment type="caution">
    <text evidence="7">The sequence shown here is derived from an EMBL/GenBank/DDBJ whole genome shotgun (WGS) entry which is preliminary data.</text>
</comment>
<keyword evidence="8" id="KW-1185">Reference proteome</keyword>